<name>A0A0C2DP96_9BILA</name>
<reference evidence="1 2" key="1">
    <citation type="submission" date="2013-12" db="EMBL/GenBank/DDBJ databases">
        <title>Draft genome of the parsitic nematode Ancylostoma duodenale.</title>
        <authorList>
            <person name="Mitreva M."/>
        </authorList>
    </citation>
    <scope>NUCLEOTIDE SEQUENCE [LARGE SCALE GENOMIC DNA]</scope>
    <source>
        <strain evidence="1 2">Zhejiang</strain>
    </source>
</reference>
<evidence type="ECO:0000313" key="2">
    <source>
        <dbReference type="Proteomes" id="UP000054047"/>
    </source>
</evidence>
<proteinExistence type="predicted"/>
<protein>
    <submittedName>
        <fullName evidence="1">Uncharacterized protein</fullName>
    </submittedName>
</protein>
<accession>A0A0C2DP96</accession>
<organism evidence="1 2">
    <name type="scientific">Ancylostoma duodenale</name>
    <dbReference type="NCBI Taxonomy" id="51022"/>
    <lineage>
        <taxon>Eukaryota</taxon>
        <taxon>Metazoa</taxon>
        <taxon>Ecdysozoa</taxon>
        <taxon>Nematoda</taxon>
        <taxon>Chromadorea</taxon>
        <taxon>Rhabditida</taxon>
        <taxon>Rhabditina</taxon>
        <taxon>Rhabditomorpha</taxon>
        <taxon>Strongyloidea</taxon>
        <taxon>Ancylostomatidae</taxon>
        <taxon>Ancylostomatinae</taxon>
        <taxon>Ancylostoma</taxon>
    </lineage>
</organism>
<gene>
    <name evidence="1" type="ORF">ANCDUO_05187</name>
</gene>
<dbReference type="EMBL" id="KN728028">
    <property type="protein sequence ID" value="KIH64502.1"/>
    <property type="molecule type" value="Genomic_DNA"/>
</dbReference>
<dbReference type="Proteomes" id="UP000054047">
    <property type="component" value="Unassembled WGS sequence"/>
</dbReference>
<dbReference type="AlphaFoldDB" id="A0A0C2DP96"/>
<evidence type="ECO:0000313" key="1">
    <source>
        <dbReference type="EMBL" id="KIH64502.1"/>
    </source>
</evidence>
<dbReference type="PANTHER" id="PTHR19446">
    <property type="entry name" value="REVERSE TRANSCRIPTASES"/>
    <property type="match status" value="1"/>
</dbReference>
<sequence>MFEPNYCDLELWRRGPIVPMPRGKSPGADAITVELLQACESMLYTALARRFLRYLAKYEPKEPAGFWRKFSTLDRIITSCRLIETAREYQEPLGLTFIDYEKAFDSVEPAKVWKALEKQGVEMRYTKVLSGCYLGCTTVFRPFLDDIEVGVEKGVHRGNPVPPNLFSACSESVIRNCDSSILESSLTEYD</sequence>
<dbReference type="OrthoDB" id="410104at2759"/>
<keyword evidence="2" id="KW-1185">Reference proteome</keyword>